<dbReference type="Proteomes" id="UP000092583">
    <property type="component" value="Unassembled WGS sequence"/>
</dbReference>
<feature type="compositionally biased region" description="Polar residues" evidence="1">
    <location>
        <begin position="36"/>
        <end position="49"/>
    </location>
</feature>
<name>A0A1B9IUS9_9TREE</name>
<dbReference type="OrthoDB" id="10645092at2759"/>
<organism evidence="2 3">
    <name type="scientific">Kwoniella mangroviensis CBS 10435</name>
    <dbReference type="NCBI Taxonomy" id="1331196"/>
    <lineage>
        <taxon>Eukaryota</taxon>
        <taxon>Fungi</taxon>
        <taxon>Dikarya</taxon>
        <taxon>Basidiomycota</taxon>
        <taxon>Agaricomycotina</taxon>
        <taxon>Tremellomycetes</taxon>
        <taxon>Tremellales</taxon>
        <taxon>Cryptococcaceae</taxon>
        <taxon>Kwoniella</taxon>
    </lineage>
</organism>
<sequence>MTNSDLLDFNIPSSLNPIPSSATAKTTYRNHRPRSKGTTGSAVSGSSQGRAHRRSTKGTSGATKCTLACYQYFHGPLDVAEFPQGHTQAGKIAILPTEEWQFSFHPVYHRATNEESQDLSRFWEGLMRPRLAEEWWRPHMESEWRELPEQPFNLVEDEKLFSDLLTRRAEWINSDYETRMNHWMSELMKKNFPDGEPNFEFKQFNSRQEYENCKSPTRVSWSGEPLTISQMDEIHKSQWAGTTIGEPRPFALSNAIGRSTICVPSILRDT</sequence>
<evidence type="ECO:0000313" key="2">
    <source>
        <dbReference type="EMBL" id="OCF59289.1"/>
    </source>
</evidence>
<protein>
    <submittedName>
        <fullName evidence="2">Uncharacterized protein</fullName>
    </submittedName>
</protein>
<reference evidence="2 3" key="1">
    <citation type="submission" date="2013-07" db="EMBL/GenBank/DDBJ databases">
        <title>The Genome Sequence of Kwoniella mangroviensis CBS10435.</title>
        <authorList>
            <consortium name="The Broad Institute Genome Sequencing Platform"/>
            <person name="Cuomo C."/>
            <person name="Litvintseva A."/>
            <person name="Chen Y."/>
            <person name="Heitman J."/>
            <person name="Sun S."/>
            <person name="Springer D."/>
            <person name="Dromer F."/>
            <person name="Young S.K."/>
            <person name="Zeng Q."/>
            <person name="Gargeya S."/>
            <person name="Fitzgerald M."/>
            <person name="Abouelleil A."/>
            <person name="Alvarado L."/>
            <person name="Berlin A.M."/>
            <person name="Chapman S.B."/>
            <person name="Dewar J."/>
            <person name="Goldberg J."/>
            <person name="Griggs A."/>
            <person name="Gujja S."/>
            <person name="Hansen M."/>
            <person name="Howarth C."/>
            <person name="Imamovic A."/>
            <person name="Larimer J."/>
            <person name="McCowan C."/>
            <person name="Murphy C."/>
            <person name="Pearson M."/>
            <person name="Priest M."/>
            <person name="Roberts A."/>
            <person name="Saif S."/>
            <person name="Shea T."/>
            <person name="Sykes S."/>
            <person name="Wortman J."/>
            <person name="Nusbaum C."/>
            <person name="Birren B."/>
        </authorList>
    </citation>
    <scope>NUCLEOTIDE SEQUENCE [LARGE SCALE GENOMIC DNA]</scope>
    <source>
        <strain evidence="2 3">CBS 10435</strain>
    </source>
</reference>
<proteinExistence type="predicted"/>
<gene>
    <name evidence="2" type="ORF">L486_03792</name>
</gene>
<keyword evidence="3" id="KW-1185">Reference proteome</keyword>
<evidence type="ECO:0000313" key="3">
    <source>
        <dbReference type="Proteomes" id="UP000092583"/>
    </source>
</evidence>
<feature type="region of interest" description="Disordered" evidence="1">
    <location>
        <begin position="18"/>
        <end position="60"/>
    </location>
</feature>
<accession>A0A1B9IUS9</accession>
<reference evidence="3" key="2">
    <citation type="submission" date="2013-12" db="EMBL/GenBank/DDBJ databases">
        <title>Evolution of pathogenesis and genome organization in the Tremellales.</title>
        <authorList>
            <person name="Cuomo C."/>
            <person name="Litvintseva A."/>
            <person name="Heitman J."/>
            <person name="Chen Y."/>
            <person name="Sun S."/>
            <person name="Springer D."/>
            <person name="Dromer F."/>
            <person name="Young S."/>
            <person name="Zeng Q."/>
            <person name="Chapman S."/>
            <person name="Gujja S."/>
            <person name="Saif S."/>
            <person name="Birren B."/>
        </authorList>
    </citation>
    <scope>NUCLEOTIDE SEQUENCE [LARGE SCALE GENOMIC DNA]</scope>
    <source>
        <strain evidence="3">CBS 10435</strain>
    </source>
</reference>
<dbReference type="EMBL" id="KI669461">
    <property type="protein sequence ID" value="OCF59289.1"/>
    <property type="molecule type" value="Genomic_DNA"/>
</dbReference>
<dbReference type="AlphaFoldDB" id="A0A1B9IUS9"/>
<evidence type="ECO:0000256" key="1">
    <source>
        <dbReference type="SAM" id="MobiDB-lite"/>
    </source>
</evidence>